<dbReference type="EMBL" id="CAFBNF010000061">
    <property type="protein sequence ID" value="CAB4939212.1"/>
    <property type="molecule type" value="Genomic_DNA"/>
</dbReference>
<dbReference type="EMBL" id="CAFBOZ010000298">
    <property type="protein sequence ID" value="CAB5021695.1"/>
    <property type="molecule type" value="Genomic_DNA"/>
</dbReference>
<dbReference type="Pfam" id="PF08352">
    <property type="entry name" value="oligo_HPY"/>
    <property type="match status" value="2"/>
</dbReference>
<dbReference type="NCBIfam" id="TIGR01727">
    <property type="entry name" value="oligo_HPY"/>
    <property type="match status" value="1"/>
</dbReference>
<dbReference type="InterPro" id="IPR050388">
    <property type="entry name" value="ABC_Ni/Peptide_Import"/>
</dbReference>
<gene>
    <name evidence="10" type="ORF">UFOPK3773_00744</name>
    <name evidence="11" type="ORF">UFOPK3992_01749</name>
</gene>
<protein>
    <submittedName>
        <fullName evidence="11">Unannotated protein</fullName>
    </submittedName>
</protein>
<feature type="domain" description="ABC transporter" evidence="9">
    <location>
        <begin position="20"/>
        <end position="271"/>
    </location>
</feature>
<evidence type="ECO:0000256" key="2">
    <source>
        <dbReference type="ARBA" id="ARBA00022448"/>
    </source>
</evidence>
<evidence type="ECO:0000256" key="5">
    <source>
        <dbReference type="ARBA" id="ARBA00022741"/>
    </source>
</evidence>
<dbReference type="Pfam" id="PF00005">
    <property type="entry name" value="ABC_tran"/>
    <property type="match status" value="2"/>
</dbReference>
<dbReference type="InterPro" id="IPR017871">
    <property type="entry name" value="ABC_transporter-like_CS"/>
</dbReference>
<dbReference type="SUPFAM" id="SSF52540">
    <property type="entry name" value="P-loop containing nucleoside triphosphate hydrolases"/>
    <property type="match status" value="2"/>
</dbReference>
<evidence type="ECO:0000256" key="3">
    <source>
        <dbReference type="ARBA" id="ARBA00022475"/>
    </source>
</evidence>
<dbReference type="NCBIfam" id="NF007739">
    <property type="entry name" value="PRK10419.1"/>
    <property type="match status" value="2"/>
</dbReference>
<dbReference type="InterPro" id="IPR027417">
    <property type="entry name" value="P-loop_NTPase"/>
</dbReference>
<dbReference type="GO" id="GO:0016887">
    <property type="term" value="F:ATP hydrolysis activity"/>
    <property type="evidence" value="ECO:0007669"/>
    <property type="project" value="InterPro"/>
</dbReference>
<evidence type="ECO:0000256" key="7">
    <source>
        <dbReference type="ARBA" id="ARBA00022967"/>
    </source>
</evidence>
<dbReference type="GO" id="GO:0005524">
    <property type="term" value="F:ATP binding"/>
    <property type="evidence" value="ECO:0007669"/>
    <property type="project" value="UniProtKB-KW"/>
</dbReference>
<dbReference type="PANTHER" id="PTHR43297:SF14">
    <property type="entry name" value="ATPASE AAA-TYPE CORE DOMAIN-CONTAINING PROTEIN"/>
    <property type="match status" value="1"/>
</dbReference>
<comment type="subcellular location">
    <subcellularLocation>
        <location evidence="1">Cell membrane</location>
        <topology evidence="1">Peripheral membrane protein</topology>
    </subcellularLocation>
</comment>
<dbReference type="GO" id="GO:0005886">
    <property type="term" value="C:plasma membrane"/>
    <property type="evidence" value="ECO:0007669"/>
    <property type="project" value="UniProtKB-SubCell"/>
</dbReference>
<evidence type="ECO:0000256" key="6">
    <source>
        <dbReference type="ARBA" id="ARBA00022840"/>
    </source>
</evidence>
<evidence type="ECO:0000256" key="1">
    <source>
        <dbReference type="ARBA" id="ARBA00004202"/>
    </source>
</evidence>
<evidence type="ECO:0000313" key="11">
    <source>
        <dbReference type="EMBL" id="CAB5021695.1"/>
    </source>
</evidence>
<dbReference type="InterPro" id="IPR003439">
    <property type="entry name" value="ABC_transporter-like_ATP-bd"/>
</dbReference>
<dbReference type="Gene3D" id="3.40.50.300">
    <property type="entry name" value="P-loop containing nucleotide triphosphate hydrolases"/>
    <property type="match status" value="2"/>
</dbReference>
<evidence type="ECO:0000313" key="10">
    <source>
        <dbReference type="EMBL" id="CAB4939212.1"/>
    </source>
</evidence>
<dbReference type="SMART" id="SM00382">
    <property type="entry name" value="AAA"/>
    <property type="match status" value="2"/>
</dbReference>
<accession>A0A6J7QXR2</accession>
<evidence type="ECO:0000259" key="9">
    <source>
        <dbReference type="PROSITE" id="PS50893"/>
    </source>
</evidence>
<name>A0A6J7QXR2_9ZZZZ</name>
<evidence type="ECO:0000256" key="8">
    <source>
        <dbReference type="ARBA" id="ARBA00023136"/>
    </source>
</evidence>
<sequence length="627" mass="66211">MTTVASAGARDEPAGGPPLLRVRDLTVVHRQTGVDQTLVAGVSFDVGKGQTVGLVGESGSGKSLTAKALVALLDPELRASGSVSFEGTELLGSSGRVSSRVRGRGIGLLMQDPFTMLNPMMTAGAHIAETLRSAAGASRSGVDTSGAEIARRLAEVGISDPSVAGRYPFELSGGMSQRVALAAVLAGDPRLLVADEPTTALDATTQRDILDLLIRTQRRRGMSMILITHDLRLAFSTCSRVMVMYAGSIVEQAPADDIRDTPAHPYSRGLLSAVPSASHYQATLRGIPGAVPPVAAVQHQCGFASRCPHAVQACRVEKPPLRQVGPGRESACLRHDDLMATAALSRVADSHAQRPARASAPAMLEVAGLVKAYGRRARSQVALSDVSFGLEAGECLGIVGESGSGKTTLARLILGLTTADSGSITLDGLDVSDYSRLSHADSRRARQTVQCVFQDPYSSLNPRHTIGYALAEALRRREQVPNDVDAEVALLLERVGLPPSTASRRPAALSGGQRQRVAVARAMAPQPKVIVCDEPVAALDVSVQAQVLELLREVNSDTGTSLLFITHDLGVVRQVAERIIVLYRGSVVEEGATDAVLDDPQHDYTRRLVDAMPQEGDSWLDGERGNP</sequence>
<keyword evidence="6" id="KW-0067">ATP-binding</keyword>
<proteinExistence type="predicted"/>
<feature type="domain" description="ABC transporter" evidence="9">
    <location>
        <begin position="364"/>
        <end position="609"/>
    </location>
</feature>
<dbReference type="InterPro" id="IPR003593">
    <property type="entry name" value="AAA+_ATPase"/>
</dbReference>
<dbReference type="GO" id="GO:0015833">
    <property type="term" value="P:peptide transport"/>
    <property type="evidence" value="ECO:0007669"/>
    <property type="project" value="InterPro"/>
</dbReference>
<keyword evidence="5" id="KW-0547">Nucleotide-binding</keyword>
<keyword evidence="8" id="KW-0472">Membrane</keyword>
<keyword evidence="4" id="KW-0997">Cell inner membrane</keyword>
<reference evidence="11" key="1">
    <citation type="submission" date="2020-05" db="EMBL/GenBank/DDBJ databases">
        <authorList>
            <person name="Chiriac C."/>
            <person name="Salcher M."/>
            <person name="Ghai R."/>
            <person name="Kavagutti S V."/>
        </authorList>
    </citation>
    <scope>NUCLEOTIDE SEQUENCE</scope>
</reference>
<dbReference type="InterPro" id="IPR013563">
    <property type="entry name" value="Oligopep_ABC_C"/>
</dbReference>
<dbReference type="PROSITE" id="PS50893">
    <property type="entry name" value="ABC_TRANSPORTER_2"/>
    <property type="match status" value="2"/>
</dbReference>
<organism evidence="11">
    <name type="scientific">freshwater metagenome</name>
    <dbReference type="NCBI Taxonomy" id="449393"/>
    <lineage>
        <taxon>unclassified sequences</taxon>
        <taxon>metagenomes</taxon>
        <taxon>ecological metagenomes</taxon>
    </lineage>
</organism>
<keyword evidence="7" id="KW-1278">Translocase</keyword>
<dbReference type="AlphaFoldDB" id="A0A6J7QXR2"/>
<evidence type="ECO:0000256" key="4">
    <source>
        <dbReference type="ARBA" id="ARBA00022519"/>
    </source>
</evidence>
<dbReference type="NCBIfam" id="NF008453">
    <property type="entry name" value="PRK11308.1"/>
    <property type="match status" value="2"/>
</dbReference>
<keyword evidence="2" id="KW-0813">Transport</keyword>
<keyword evidence="3" id="KW-1003">Cell membrane</keyword>
<dbReference type="CDD" id="cd03257">
    <property type="entry name" value="ABC_NikE_OppD_transporters"/>
    <property type="match status" value="2"/>
</dbReference>
<dbReference type="PANTHER" id="PTHR43297">
    <property type="entry name" value="OLIGOPEPTIDE TRANSPORT ATP-BINDING PROTEIN APPD"/>
    <property type="match status" value="1"/>
</dbReference>
<dbReference type="PROSITE" id="PS00211">
    <property type="entry name" value="ABC_TRANSPORTER_1"/>
    <property type="match status" value="2"/>
</dbReference>